<comment type="caution">
    <text evidence="2">The sequence shown here is derived from an EMBL/GenBank/DDBJ whole genome shotgun (WGS) entry which is preliminary data.</text>
</comment>
<evidence type="ECO:0000256" key="1">
    <source>
        <dbReference type="SAM" id="Phobius"/>
    </source>
</evidence>
<evidence type="ECO:0000313" key="2">
    <source>
        <dbReference type="EMBL" id="KTD16534.1"/>
    </source>
</evidence>
<feature type="transmembrane region" description="Helical" evidence="1">
    <location>
        <begin position="415"/>
        <end position="436"/>
    </location>
</feature>
<gene>
    <name evidence="2" type="ORF">Ljor_0840</name>
</gene>
<dbReference type="OrthoDB" id="5659926at2"/>
<proteinExistence type="predicted"/>
<sequence length="520" mass="57744">MPPTLIDIRSLKQQKGGGRGKFSHKITKGILPGSSKVWFNKEMKSPDTARLELLAQEFFRLIIPSQPETRIAHHPLYGTFYILSEEVPGYRDLPTNEQDKFTQGIYTLLGFIMIVGVFVQEIDLKNGNIGLNDRDQVIKIDGDWSFVSIKDPDSYGSEPKEITPELLKSLPFPVGFYAFNWLDIRTEEISHSSSRIVDANLANSPHFRQEMNQGMLRILLLPDSYLKKFVDAYIPYGSSADRFYDYLSERREELRKSAMQDQSFKDYLVTQQAKNDAREHLLHMKGFVANGNHAIVKANDYFALDQDFDRLKNLLIPPQMEINEEEIGAIKIIPTADLEQSAYDVTEELEGLEDIAEISFGTTGELTPVEQSPTLVNKTWKGFLGGFLIAAAAVIALMALRVIDVFSFGLSLPLTLAASAGIVITAGVALGVLGGATQYSLGAAQKEQVVAAPEPSASFKETKAPTVSKVNIESNNIVKLFKQKTQKISTITDPGTAEPTQLIPAINPVCEKQLDLKMSH</sequence>
<keyword evidence="1" id="KW-1133">Transmembrane helix</keyword>
<organism evidence="2 3">
    <name type="scientific">Legionella jordanis</name>
    <dbReference type="NCBI Taxonomy" id="456"/>
    <lineage>
        <taxon>Bacteria</taxon>
        <taxon>Pseudomonadati</taxon>
        <taxon>Pseudomonadota</taxon>
        <taxon>Gammaproteobacteria</taxon>
        <taxon>Legionellales</taxon>
        <taxon>Legionellaceae</taxon>
        <taxon>Legionella</taxon>
    </lineage>
</organism>
<keyword evidence="1" id="KW-0812">Transmembrane</keyword>
<dbReference type="AlphaFoldDB" id="A0A0W0V9I7"/>
<name>A0A0W0V9I7_9GAMM</name>
<dbReference type="PATRIC" id="fig|456.5.peg.894"/>
<feature type="transmembrane region" description="Helical" evidence="1">
    <location>
        <begin position="383"/>
        <end position="403"/>
    </location>
</feature>
<dbReference type="RefSeq" id="WP_058470378.1">
    <property type="nucleotide sequence ID" value="NZ_CAAAIC010000002.1"/>
</dbReference>
<reference evidence="2 3" key="1">
    <citation type="submission" date="2015-11" db="EMBL/GenBank/DDBJ databases">
        <title>Genomic analysis of 38 Legionella species identifies large and diverse effector repertoires.</title>
        <authorList>
            <person name="Burstein D."/>
            <person name="Amaro F."/>
            <person name="Zusman T."/>
            <person name="Lifshitz Z."/>
            <person name="Cohen O."/>
            <person name="Gilbert J.A."/>
            <person name="Pupko T."/>
            <person name="Shuman H.A."/>
            <person name="Segal G."/>
        </authorList>
    </citation>
    <scope>NUCLEOTIDE SEQUENCE [LARGE SCALE GENOMIC DNA]</scope>
    <source>
        <strain evidence="2 3">BL-540</strain>
    </source>
</reference>
<keyword evidence="3" id="KW-1185">Reference proteome</keyword>
<protein>
    <submittedName>
        <fullName evidence="2">Uncharacterized protein</fullName>
    </submittedName>
</protein>
<keyword evidence="1" id="KW-0472">Membrane</keyword>
<dbReference type="STRING" id="456.Ljor_0840"/>
<dbReference type="Proteomes" id="UP000055035">
    <property type="component" value="Unassembled WGS sequence"/>
</dbReference>
<evidence type="ECO:0000313" key="3">
    <source>
        <dbReference type="Proteomes" id="UP000055035"/>
    </source>
</evidence>
<dbReference type="EMBL" id="LNYJ01000011">
    <property type="protein sequence ID" value="KTD16534.1"/>
    <property type="molecule type" value="Genomic_DNA"/>
</dbReference>
<feature type="transmembrane region" description="Helical" evidence="1">
    <location>
        <begin position="101"/>
        <end position="119"/>
    </location>
</feature>
<accession>A0A0W0V9I7</accession>